<accession>A0ABW9ZPT5</accession>
<evidence type="ECO:0000313" key="2">
    <source>
        <dbReference type="Proteomes" id="UP000753802"/>
    </source>
</evidence>
<sequence>MQPSILIGLNEINFAFIEKYIAKGELPTFKKIFEEYGYARTTSESRYELLEPWIQWVSIHTGKAYDEHGVFRLGDIVDRPDLKQLWEIAEEKGLRVGAVSPFNARNSLKKPCFFVPDPWTVTDASGTKLVRELSAAVSKAVNNNANNKLDKKAAIVLLKGFLSFVPVKRYPAYLKLMLNIRRKATRAAILDNILSDVFIALWKKYKPDFSSLFLNSGAHEQHHYMFNSGVYEGQLKNPDWYIKSDEDPVLDILKEYDAVMAKMLKLNCRLFVATGLHQNPHLHDTYYWRLNDHKAFLDLLQIPYAEINPRMSRDFLIVCKNNKSALETQEKLQKVTLNGIPVFTIDNRESSLFVELTYDRNVSKNDMIQLDGKDTNVDLHDYVSFVAIKNGEHDQEGYFIDTAKKYNRDDEMKVTKVFDEITASFN</sequence>
<dbReference type="EMBL" id="JAACJS010000002">
    <property type="protein sequence ID" value="NCI49109.1"/>
    <property type="molecule type" value="Genomic_DNA"/>
</dbReference>
<dbReference type="SUPFAM" id="SSF53649">
    <property type="entry name" value="Alkaline phosphatase-like"/>
    <property type="match status" value="1"/>
</dbReference>
<dbReference type="Proteomes" id="UP000753802">
    <property type="component" value="Unassembled WGS sequence"/>
</dbReference>
<name>A0ABW9ZPT5_9BACT</name>
<gene>
    <name evidence="1" type="ORF">GWC95_04190</name>
</gene>
<dbReference type="InterPro" id="IPR017850">
    <property type="entry name" value="Alkaline_phosphatase_core_sf"/>
</dbReference>
<evidence type="ECO:0000313" key="1">
    <source>
        <dbReference type="EMBL" id="NCI49109.1"/>
    </source>
</evidence>
<proteinExistence type="predicted"/>
<dbReference type="Gene3D" id="3.40.720.10">
    <property type="entry name" value="Alkaline Phosphatase, subunit A"/>
    <property type="match status" value="1"/>
</dbReference>
<comment type="caution">
    <text evidence="1">The sequence shown here is derived from an EMBL/GenBank/DDBJ whole genome shotgun (WGS) entry which is preliminary data.</text>
</comment>
<reference evidence="1 2" key="1">
    <citation type="submission" date="2020-01" db="EMBL/GenBank/DDBJ databases">
        <title>Genome analysis.</title>
        <authorList>
            <person name="Wu S."/>
            <person name="Wang G."/>
        </authorList>
    </citation>
    <scope>NUCLEOTIDE SEQUENCE [LARGE SCALE GENOMIC DNA]</scope>
    <source>
        <strain evidence="1 2">SYL130</strain>
    </source>
</reference>
<protein>
    <recommendedName>
        <fullName evidence="3">Type I phosphodiesterase / nucleotide pyrophosphatase</fullName>
    </recommendedName>
</protein>
<evidence type="ECO:0008006" key="3">
    <source>
        <dbReference type="Google" id="ProtNLM"/>
    </source>
</evidence>
<keyword evidence="2" id="KW-1185">Reference proteome</keyword>
<dbReference type="RefSeq" id="WP_161817406.1">
    <property type="nucleotide sequence ID" value="NZ_JAACJS010000002.1"/>
</dbReference>
<organism evidence="1 2">
    <name type="scientific">Sediminibacterium roseum</name>
    <dbReference type="NCBI Taxonomy" id="1978412"/>
    <lineage>
        <taxon>Bacteria</taxon>
        <taxon>Pseudomonadati</taxon>
        <taxon>Bacteroidota</taxon>
        <taxon>Chitinophagia</taxon>
        <taxon>Chitinophagales</taxon>
        <taxon>Chitinophagaceae</taxon>
        <taxon>Sediminibacterium</taxon>
    </lineage>
</organism>